<feature type="transmembrane region" description="Helical" evidence="1">
    <location>
        <begin position="88"/>
        <end position="114"/>
    </location>
</feature>
<evidence type="ECO:0008006" key="4">
    <source>
        <dbReference type="Google" id="ProtNLM"/>
    </source>
</evidence>
<proteinExistence type="predicted"/>
<sequence length="142" mass="15679">MNKYRNLAVLNGILLAIMIFLNGVLSEKIGLYLSTLIYHVLGLLLILLVSIVRKNKFPKLNKIPVILFLPGILSVLVIFLNNLSSSKIGITLTAGMGLFGQLVISALIDHFGLFGVQVNKMRKEKILSFSLIITGLIFMILL</sequence>
<keyword evidence="1" id="KW-0812">Transmembrane</keyword>
<feature type="transmembrane region" description="Helical" evidence="1">
    <location>
        <begin position="31"/>
        <end position="51"/>
    </location>
</feature>
<organism evidence="2 3">
    <name type="scientific">Clostridium combesii</name>
    <dbReference type="NCBI Taxonomy" id="39481"/>
    <lineage>
        <taxon>Bacteria</taxon>
        <taxon>Bacillati</taxon>
        <taxon>Bacillota</taxon>
        <taxon>Clostridia</taxon>
        <taxon>Eubacteriales</taxon>
        <taxon>Clostridiaceae</taxon>
        <taxon>Clostridium</taxon>
    </lineage>
</organism>
<evidence type="ECO:0000313" key="2">
    <source>
        <dbReference type="EMBL" id="PIH06163.1"/>
    </source>
</evidence>
<dbReference type="AlphaFoldDB" id="A0A2G7HM33"/>
<keyword evidence="1" id="KW-0472">Membrane</keyword>
<keyword evidence="3" id="KW-1185">Reference proteome</keyword>
<feature type="transmembrane region" description="Helical" evidence="1">
    <location>
        <begin position="126"/>
        <end position="141"/>
    </location>
</feature>
<reference evidence="2 3" key="1">
    <citation type="submission" date="2017-10" db="EMBL/GenBank/DDBJ databases">
        <title>Reclassification of Eubacterium combesii and discrepancies in the nomenclature of botulinum neurotoxin producing clostridia. Request for an Opinion.</title>
        <authorList>
            <person name="Dobritsa A.P."/>
            <person name="Kutumbaka K.K."/>
            <person name="Samadpour M."/>
        </authorList>
    </citation>
    <scope>NUCLEOTIDE SEQUENCE [LARGE SCALE GENOMIC DNA]</scope>
    <source>
        <strain evidence="2 3">DSM 20696</strain>
    </source>
</reference>
<dbReference type="GO" id="GO:0005886">
    <property type="term" value="C:plasma membrane"/>
    <property type="evidence" value="ECO:0007669"/>
    <property type="project" value="TreeGrafter"/>
</dbReference>
<comment type="caution">
    <text evidence="2">The sequence shown here is derived from an EMBL/GenBank/DDBJ whole genome shotgun (WGS) entry which is preliminary data.</text>
</comment>
<accession>A0A2G7HM33</accession>
<gene>
    <name evidence="2" type="ORF">CS538_02315</name>
</gene>
<dbReference type="PANTHER" id="PTHR34821">
    <property type="entry name" value="INNER MEMBRANE PROTEIN YDCZ"/>
    <property type="match status" value="1"/>
</dbReference>
<evidence type="ECO:0000313" key="3">
    <source>
        <dbReference type="Proteomes" id="UP000231322"/>
    </source>
</evidence>
<dbReference type="EMBL" id="PEIK01000001">
    <property type="protein sequence ID" value="PIH06163.1"/>
    <property type="molecule type" value="Genomic_DNA"/>
</dbReference>
<keyword evidence="1" id="KW-1133">Transmembrane helix</keyword>
<dbReference type="Pfam" id="PF04657">
    <property type="entry name" value="DMT_YdcZ"/>
    <property type="match status" value="1"/>
</dbReference>
<protein>
    <recommendedName>
        <fullName evidence="4">EamA-like transporter family protein</fullName>
    </recommendedName>
</protein>
<dbReference type="InterPro" id="IPR006750">
    <property type="entry name" value="YdcZ"/>
</dbReference>
<dbReference type="PANTHER" id="PTHR34821:SF2">
    <property type="entry name" value="INNER MEMBRANE PROTEIN YDCZ"/>
    <property type="match status" value="1"/>
</dbReference>
<dbReference type="Proteomes" id="UP000231322">
    <property type="component" value="Unassembled WGS sequence"/>
</dbReference>
<feature type="transmembrane region" description="Helical" evidence="1">
    <location>
        <begin position="7"/>
        <end position="25"/>
    </location>
</feature>
<name>A0A2G7HM33_9CLOT</name>
<evidence type="ECO:0000256" key="1">
    <source>
        <dbReference type="SAM" id="Phobius"/>
    </source>
</evidence>
<feature type="transmembrane region" description="Helical" evidence="1">
    <location>
        <begin position="63"/>
        <end position="82"/>
    </location>
</feature>